<sequence length="158" mass="17445">MSSSLLDVQAQTEAAGSRRISGSHVEEVEVSGLSSRFLMSHGRYHPQFPGILNVRKSPDGLRASGPIVPLMEMVASSFKTCLVYVFPEDRLFGVQLPNGTWNGIFSLVQDQKVDMSGVPLIMSPERIKVFDAGEWIQSAFRSIVHLRPTPEADILGFR</sequence>
<dbReference type="Gene3D" id="3.40.190.10">
    <property type="entry name" value="Periplasmic binding protein-like II"/>
    <property type="match status" value="1"/>
</dbReference>
<evidence type="ECO:0000313" key="2">
    <source>
        <dbReference type="Proteomes" id="UP001487740"/>
    </source>
</evidence>
<comment type="caution">
    <text evidence="1">The sequence shown here is derived from an EMBL/GenBank/DDBJ whole genome shotgun (WGS) entry which is preliminary data.</text>
</comment>
<organism evidence="1 2">
    <name type="scientific">Scylla paramamosain</name>
    <name type="common">Mud crab</name>
    <dbReference type="NCBI Taxonomy" id="85552"/>
    <lineage>
        <taxon>Eukaryota</taxon>
        <taxon>Metazoa</taxon>
        <taxon>Ecdysozoa</taxon>
        <taxon>Arthropoda</taxon>
        <taxon>Crustacea</taxon>
        <taxon>Multicrustacea</taxon>
        <taxon>Malacostraca</taxon>
        <taxon>Eumalacostraca</taxon>
        <taxon>Eucarida</taxon>
        <taxon>Decapoda</taxon>
        <taxon>Pleocyemata</taxon>
        <taxon>Brachyura</taxon>
        <taxon>Eubrachyura</taxon>
        <taxon>Portunoidea</taxon>
        <taxon>Portunidae</taxon>
        <taxon>Portuninae</taxon>
        <taxon>Scylla</taxon>
    </lineage>
</organism>
<reference evidence="1 2" key="1">
    <citation type="submission" date="2023-03" db="EMBL/GenBank/DDBJ databases">
        <title>High-quality genome of Scylla paramamosain provides insights in environmental adaptation.</title>
        <authorList>
            <person name="Zhang L."/>
        </authorList>
    </citation>
    <scope>NUCLEOTIDE SEQUENCE [LARGE SCALE GENOMIC DNA]</scope>
    <source>
        <strain evidence="1">LZ_2023a</strain>
        <tissue evidence="1">Muscle</tissue>
    </source>
</reference>
<accession>A0AAW0U1B5</accession>
<keyword evidence="2" id="KW-1185">Reference proteome</keyword>
<dbReference type="EMBL" id="JARAKH010000020">
    <property type="protein sequence ID" value="KAK8393822.1"/>
    <property type="molecule type" value="Genomic_DNA"/>
</dbReference>
<dbReference type="AlphaFoldDB" id="A0AAW0U1B5"/>
<protein>
    <submittedName>
        <fullName evidence="1">Uncharacterized protein</fullName>
    </submittedName>
</protein>
<name>A0AAW0U1B5_SCYPA</name>
<evidence type="ECO:0000313" key="1">
    <source>
        <dbReference type="EMBL" id="KAK8393822.1"/>
    </source>
</evidence>
<dbReference type="SUPFAM" id="SSF53850">
    <property type="entry name" value="Periplasmic binding protein-like II"/>
    <property type="match status" value="1"/>
</dbReference>
<dbReference type="Proteomes" id="UP001487740">
    <property type="component" value="Unassembled WGS sequence"/>
</dbReference>
<proteinExistence type="predicted"/>
<gene>
    <name evidence="1" type="ORF">O3P69_006858</name>
</gene>